<dbReference type="HOGENOM" id="CLU_003540_6_1_1"/>
<dbReference type="GO" id="GO:0046872">
    <property type="term" value="F:metal ion binding"/>
    <property type="evidence" value="ECO:0007669"/>
    <property type="project" value="UniProtKB-KW"/>
</dbReference>
<keyword evidence="8" id="KW-0156">Chromatin regulator</keyword>
<comment type="similarity">
    <text evidence="4">Belongs to the JHDM1 histone demethylase family.</text>
</comment>
<dbReference type="InParanoid" id="J4GMK7"/>
<evidence type="ECO:0000256" key="17">
    <source>
        <dbReference type="SAM" id="MobiDB-lite"/>
    </source>
</evidence>
<evidence type="ECO:0000256" key="9">
    <source>
        <dbReference type="ARBA" id="ARBA00022964"/>
    </source>
</evidence>
<feature type="region of interest" description="Disordered" evidence="17">
    <location>
        <begin position="661"/>
        <end position="693"/>
    </location>
</feature>
<dbReference type="EMBL" id="HE796967">
    <property type="protein sequence ID" value="CCM00150.1"/>
    <property type="molecule type" value="Genomic_DNA"/>
</dbReference>
<dbReference type="InterPro" id="IPR011011">
    <property type="entry name" value="Znf_FYVE_PHD"/>
</dbReference>
<evidence type="ECO:0000259" key="18">
    <source>
        <dbReference type="PROSITE" id="PS51184"/>
    </source>
</evidence>
<sequence length="718" mass="80529">MARARRRSGRSTQKSPEESGGVDDSAAPSKQEGDAQPNAQDDNTCPACNPEGTEEWAAADKESWVRCDACKTWYHWRCTGDGGDLDAVDKWSARFVHFAAPEQQLMPLPFVPLHCATSLAPGSPPARKSARKRTQRDYAGLHNSGAEADPDRWLRMLEGKDFEPDPFKRMNGDEVSLEWLDTDETAMREPIVIESSEGLGMKMPSKDLTVEDVAEIIGESTPVEVIDVATQSNLPGWTLGKWAEYYGLDASARDKIRNVISLEISGTELADNVLPPRLVRELDWVEKYWPNTKKGRGHAYPKVQLYCLMGVAGAWTDWHIDFAGSSVYYHILHGSKVFYFIRPTPANLAAYERWSGTEMQNHSWLGDMVDEVFKVELHDGNTMIIPTGWIHAVYTPVDTLVFGGNFLHSYNVSTQLKVRDIEIATHVPKKFRFPFFVRLCWYAGEKYLRDLKAKEEFAPRVLDSVEALAEFLVSEARTMERGTEQAKKEAKEQVPGDRVKDAPALARELRWRARLAAGYPSDDEGRNKRKKNGATESANGISKRKRSLADADEDSTGPFRNFRRRLWERVSEIPSEKESRVLKLPRPNDAGGDWKDQWVLWKEEMDSAEGGDEVFVDRRRDVIVKVRRTEKGVERQRVERVLEDWIWNADPVSPASTAVLKEEHGVPASEIQGQEVTPQASNNSDAKKSKPEEAVKMEIDGAGVESSVLAAGVAAAAA</sequence>
<reference evidence="19 20" key="1">
    <citation type="journal article" date="2012" name="Appl. Environ. Microbiol.">
        <title>Short-read sequencing for genomic analysis of the brown rot fungus Fibroporia radiculosa.</title>
        <authorList>
            <person name="Tang J.D."/>
            <person name="Perkins A.D."/>
            <person name="Sonstegard T.S."/>
            <person name="Schroeder S.G."/>
            <person name="Burgess S.C."/>
            <person name="Diehl S.V."/>
        </authorList>
    </citation>
    <scope>NUCLEOTIDE SEQUENCE [LARGE SCALE GENOMIC DNA]</scope>
    <source>
        <strain evidence="19 20">TFFH 294</strain>
    </source>
</reference>
<evidence type="ECO:0000256" key="10">
    <source>
        <dbReference type="ARBA" id="ARBA00023002"/>
    </source>
</evidence>
<dbReference type="InterPro" id="IPR041070">
    <property type="entry name" value="JHD"/>
</dbReference>
<evidence type="ECO:0000256" key="14">
    <source>
        <dbReference type="ARBA" id="ARBA00023242"/>
    </source>
</evidence>
<keyword evidence="11" id="KW-0408">Iron</keyword>
<keyword evidence="13" id="KW-0804">Transcription</keyword>
<dbReference type="Pfam" id="PF02373">
    <property type="entry name" value="JmjC"/>
    <property type="match status" value="1"/>
</dbReference>
<evidence type="ECO:0000313" key="20">
    <source>
        <dbReference type="Proteomes" id="UP000006352"/>
    </source>
</evidence>
<dbReference type="Proteomes" id="UP000006352">
    <property type="component" value="Unassembled WGS sequence"/>
</dbReference>
<dbReference type="PANTHER" id="PTHR23123">
    <property type="entry name" value="PHD/F-BOX CONTAINING PROTEIN"/>
    <property type="match status" value="1"/>
</dbReference>
<evidence type="ECO:0000256" key="13">
    <source>
        <dbReference type="ARBA" id="ARBA00023163"/>
    </source>
</evidence>
<dbReference type="STRING" id="599839.J4GMK7"/>
<dbReference type="Gene3D" id="2.60.120.650">
    <property type="entry name" value="Cupin"/>
    <property type="match status" value="1"/>
</dbReference>
<comment type="cofactor">
    <cofactor evidence="1">
        <name>Fe(2+)</name>
        <dbReference type="ChEBI" id="CHEBI:29033"/>
    </cofactor>
</comment>
<evidence type="ECO:0000256" key="12">
    <source>
        <dbReference type="ARBA" id="ARBA00023015"/>
    </source>
</evidence>
<dbReference type="SMART" id="SM00558">
    <property type="entry name" value="JmjC"/>
    <property type="match status" value="1"/>
</dbReference>
<evidence type="ECO:0000256" key="7">
    <source>
        <dbReference type="ARBA" id="ARBA00022723"/>
    </source>
</evidence>
<evidence type="ECO:0000256" key="2">
    <source>
        <dbReference type="ARBA" id="ARBA00003909"/>
    </source>
</evidence>
<accession>J4GMK7</accession>
<proteinExistence type="inferred from homology"/>
<evidence type="ECO:0000256" key="16">
    <source>
        <dbReference type="ARBA" id="ARBA00047915"/>
    </source>
</evidence>
<evidence type="ECO:0000256" key="1">
    <source>
        <dbReference type="ARBA" id="ARBA00001954"/>
    </source>
</evidence>
<dbReference type="GO" id="GO:0005634">
    <property type="term" value="C:nucleus"/>
    <property type="evidence" value="ECO:0007669"/>
    <property type="project" value="UniProtKB-SubCell"/>
</dbReference>
<evidence type="ECO:0000256" key="11">
    <source>
        <dbReference type="ARBA" id="ARBA00023004"/>
    </source>
</evidence>
<keyword evidence="10" id="KW-0560">Oxidoreductase</keyword>
<protein>
    <recommendedName>
        <fullName evidence="6">JmjC domain-containing histone demethylation protein 1</fullName>
        <ecNumber evidence="5">1.14.11.27</ecNumber>
    </recommendedName>
    <alternativeName>
        <fullName evidence="15">[Histone-H3]-lysine-36 demethylase 1</fullName>
    </alternativeName>
</protein>
<comment type="function">
    <text evidence="2">Histone demethylase that specifically demethylates 'Lys-36' of histone H3, thereby playing a central role in histone code.</text>
</comment>
<keyword evidence="9" id="KW-0223">Dioxygenase</keyword>
<dbReference type="AlphaFoldDB" id="J4GMK7"/>
<dbReference type="SUPFAM" id="SSF57903">
    <property type="entry name" value="FYVE/PHD zinc finger"/>
    <property type="match status" value="1"/>
</dbReference>
<dbReference type="PROSITE" id="PS51184">
    <property type="entry name" value="JMJC"/>
    <property type="match status" value="1"/>
</dbReference>
<keyword evidence="20" id="KW-1185">Reference proteome</keyword>
<dbReference type="SUPFAM" id="SSF51197">
    <property type="entry name" value="Clavaminate synthase-like"/>
    <property type="match status" value="1"/>
</dbReference>
<comment type="catalytic activity">
    <reaction evidence="16">
        <text>N(6),N(6)-dimethyl-L-lysyl(36)-[histone H3] + 2 2-oxoglutarate + 2 O2 = L-lysyl(36)-[histone H3] + 2 formaldehyde + 2 succinate + 2 CO2</text>
        <dbReference type="Rhea" id="RHEA:42032"/>
        <dbReference type="Rhea" id="RHEA-COMP:9785"/>
        <dbReference type="Rhea" id="RHEA-COMP:9787"/>
        <dbReference type="ChEBI" id="CHEBI:15379"/>
        <dbReference type="ChEBI" id="CHEBI:16526"/>
        <dbReference type="ChEBI" id="CHEBI:16810"/>
        <dbReference type="ChEBI" id="CHEBI:16842"/>
        <dbReference type="ChEBI" id="CHEBI:29969"/>
        <dbReference type="ChEBI" id="CHEBI:30031"/>
        <dbReference type="ChEBI" id="CHEBI:61976"/>
        <dbReference type="EC" id="1.14.11.27"/>
    </reaction>
</comment>
<comment type="subcellular location">
    <subcellularLocation>
        <location evidence="3">Nucleus</location>
    </subcellularLocation>
</comment>
<evidence type="ECO:0000256" key="5">
    <source>
        <dbReference type="ARBA" id="ARBA00013246"/>
    </source>
</evidence>
<evidence type="ECO:0000256" key="4">
    <source>
        <dbReference type="ARBA" id="ARBA00008037"/>
    </source>
</evidence>
<dbReference type="EC" id="1.14.11.27" evidence="5"/>
<organism evidence="19 20">
    <name type="scientific">Fibroporia radiculosa</name>
    <dbReference type="NCBI Taxonomy" id="599839"/>
    <lineage>
        <taxon>Eukaryota</taxon>
        <taxon>Fungi</taxon>
        <taxon>Dikarya</taxon>
        <taxon>Basidiomycota</taxon>
        <taxon>Agaricomycotina</taxon>
        <taxon>Agaricomycetes</taxon>
        <taxon>Polyporales</taxon>
        <taxon>Fibroporiaceae</taxon>
        <taxon>Fibroporia</taxon>
    </lineage>
</organism>
<evidence type="ECO:0000313" key="19">
    <source>
        <dbReference type="EMBL" id="CCM00150.1"/>
    </source>
</evidence>
<dbReference type="Pfam" id="PF17811">
    <property type="entry name" value="JHD"/>
    <property type="match status" value="1"/>
</dbReference>
<dbReference type="RefSeq" id="XP_012179433.1">
    <property type="nucleotide sequence ID" value="XM_012324043.1"/>
</dbReference>
<dbReference type="OrthoDB" id="5876800at2759"/>
<evidence type="ECO:0000256" key="6">
    <source>
        <dbReference type="ARBA" id="ARBA00015153"/>
    </source>
</evidence>
<name>J4GMK7_9APHY</name>
<dbReference type="CDD" id="cd15517">
    <property type="entry name" value="PHD_TCF19_like"/>
    <property type="match status" value="1"/>
</dbReference>
<dbReference type="GeneID" id="24095061"/>
<feature type="domain" description="JmjC" evidence="18">
    <location>
        <begin position="263"/>
        <end position="423"/>
    </location>
</feature>
<dbReference type="InterPro" id="IPR003347">
    <property type="entry name" value="JmjC_dom"/>
</dbReference>
<dbReference type="GO" id="GO:0140680">
    <property type="term" value="F:histone H3K36me/H3K36me2 demethylase activity"/>
    <property type="evidence" value="ECO:0007669"/>
    <property type="project" value="UniProtKB-EC"/>
</dbReference>
<dbReference type="InterPro" id="IPR050690">
    <property type="entry name" value="JHDM1_Histone_Demethylase"/>
</dbReference>
<feature type="region of interest" description="Disordered" evidence="17">
    <location>
        <begin position="1"/>
        <end position="49"/>
    </location>
</feature>
<keyword evidence="12" id="KW-0805">Transcription regulation</keyword>
<feature type="region of interest" description="Disordered" evidence="17">
    <location>
        <begin position="520"/>
        <end position="555"/>
    </location>
</feature>
<keyword evidence="7" id="KW-0479">Metal-binding</keyword>
<keyword evidence="14" id="KW-0539">Nucleus</keyword>
<evidence type="ECO:0000256" key="8">
    <source>
        <dbReference type="ARBA" id="ARBA00022853"/>
    </source>
</evidence>
<evidence type="ECO:0000256" key="15">
    <source>
        <dbReference type="ARBA" id="ARBA00031083"/>
    </source>
</evidence>
<feature type="compositionally biased region" description="Polar residues" evidence="17">
    <location>
        <begin position="671"/>
        <end position="684"/>
    </location>
</feature>
<dbReference type="Gene3D" id="3.30.40.10">
    <property type="entry name" value="Zinc/RING finger domain, C3HC4 (zinc finger)"/>
    <property type="match status" value="1"/>
</dbReference>
<dbReference type="InterPro" id="IPR013083">
    <property type="entry name" value="Znf_RING/FYVE/PHD"/>
</dbReference>
<evidence type="ECO:0000256" key="3">
    <source>
        <dbReference type="ARBA" id="ARBA00004123"/>
    </source>
</evidence>
<feature type="region of interest" description="Disordered" evidence="17">
    <location>
        <begin position="480"/>
        <end position="500"/>
    </location>
</feature>
<gene>
    <name evidence="19" type="ORF">FIBRA_02177</name>
</gene>
<feature type="region of interest" description="Disordered" evidence="17">
    <location>
        <begin position="120"/>
        <end position="145"/>
    </location>
</feature>